<feature type="transmembrane region" description="Helical" evidence="13">
    <location>
        <begin position="1319"/>
        <end position="1343"/>
    </location>
</feature>
<reference evidence="14" key="2">
    <citation type="submission" date="2022-06" db="UniProtKB">
        <authorList>
            <consortium name="EnsemblMetazoa"/>
        </authorList>
    </citation>
    <scope>IDENTIFICATION</scope>
    <source>
        <strain evidence="14">PS312</strain>
    </source>
</reference>
<evidence type="ECO:0000256" key="9">
    <source>
        <dbReference type="ARBA" id="ARBA00023004"/>
    </source>
</evidence>
<keyword evidence="6" id="KW-0479">Metal-binding</keyword>
<dbReference type="EC" id="7.2.1.3" evidence="11"/>
<evidence type="ECO:0000256" key="2">
    <source>
        <dbReference type="ARBA" id="ARBA00004141"/>
    </source>
</evidence>
<keyword evidence="8 13" id="KW-1133">Transmembrane helix</keyword>
<dbReference type="Gene3D" id="2.40.10.10">
    <property type="entry name" value="Trypsin-like serine proteases"/>
    <property type="match status" value="1"/>
</dbReference>
<evidence type="ECO:0000256" key="12">
    <source>
        <dbReference type="SAM" id="MobiDB-lite"/>
    </source>
</evidence>
<proteinExistence type="predicted"/>
<feature type="transmembrane region" description="Helical" evidence="13">
    <location>
        <begin position="1008"/>
        <end position="1027"/>
    </location>
</feature>
<dbReference type="Pfam" id="PF03188">
    <property type="entry name" value="Cytochrom_B561"/>
    <property type="match status" value="2"/>
</dbReference>
<dbReference type="InterPro" id="IPR018114">
    <property type="entry name" value="TRYPSIN_HIS"/>
</dbReference>
<evidence type="ECO:0000256" key="6">
    <source>
        <dbReference type="ARBA" id="ARBA00022723"/>
    </source>
</evidence>
<evidence type="ECO:0000256" key="4">
    <source>
        <dbReference type="ARBA" id="ARBA00022617"/>
    </source>
</evidence>
<gene>
    <name evidence="14" type="primary">WBGene00103656</name>
</gene>
<feature type="transmembrane region" description="Helical" evidence="13">
    <location>
        <begin position="1279"/>
        <end position="1299"/>
    </location>
</feature>
<dbReference type="InterPro" id="IPR001254">
    <property type="entry name" value="Trypsin_dom"/>
</dbReference>
<feature type="transmembrane region" description="Helical" evidence="13">
    <location>
        <begin position="1103"/>
        <end position="1122"/>
    </location>
</feature>
<protein>
    <recommendedName>
        <fullName evidence="11">ascorbate ferrireductase (transmembrane)</fullName>
        <ecNumber evidence="11">7.2.1.3</ecNumber>
    </recommendedName>
</protein>
<dbReference type="PRINTS" id="PR00722">
    <property type="entry name" value="CHYMOTRYPSIN"/>
</dbReference>
<evidence type="ECO:0000256" key="5">
    <source>
        <dbReference type="ARBA" id="ARBA00022692"/>
    </source>
</evidence>
<dbReference type="PANTHER" id="PTHR15422:SF24">
    <property type="entry name" value="DOMON RELATED DOMAIN-CONTAINING PROTEIN"/>
    <property type="match status" value="1"/>
</dbReference>
<dbReference type="InterPro" id="IPR045150">
    <property type="entry name" value="CYB561D1/2"/>
</dbReference>
<comment type="cofactor">
    <cofactor evidence="1">
        <name>heme b</name>
        <dbReference type="ChEBI" id="CHEBI:60344"/>
    </cofactor>
</comment>
<feature type="region of interest" description="Disordered" evidence="12">
    <location>
        <begin position="11"/>
        <end position="95"/>
    </location>
</feature>
<feature type="transmembrane region" description="Helical" evidence="13">
    <location>
        <begin position="854"/>
        <end position="879"/>
    </location>
</feature>
<dbReference type="Pfam" id="PF00089">
    <property type="entry name" value="Trypsin"/>
    <property type="match status" value="1"/>
</dbReference>
<feature type="transmembrane region" description="Helical" evidence="13">
    <location>
        <begin position="938"/>
        <end position="959"/>
    </location>
</feature>
<dbReference type="PROSITE" id="PS50939">
    <property type="entry name" value="CYTOCHROME_B561"/>
    <property type="match status" value="2"/>
</dbReference>
<feature type="transmembrane region" description="Helical" evidence="13">
    <location>
        <begin position="1237"/>
        <end position="1258"/>
    </location>
</feature>
<evidence type="ECO:0000313" key="15">
    <source>
        <dbReference type="Proteomes" id="UP000005239"/>
    </source>
</evidence>
<keyword evidence="9" id="KW-0408">Iron</keyword>
<sequence>MIPLLILVCARSKRQNRGSKGGQKGDFTTTRTSTTTNAPETIGPSSSYKQPQGGVDSPSDTNKDSKKKSDKNKTSRIFSPTRNDKDAPSIYMNKKKELNIVTSPKAKSNKSYKSSCAKTATTPKLIVSGKEDDKVATAWPVRPCWSDAVVESQIQDDLSDFGLTKTGTARTRGDTNKSVFMSEKKKDKNEKKGIKKEDKTDDGKKSVFFDEKKEEKVDEKKGEKVEEKKDEKVVEKKEEKMEEKKEEKKVENNETKKNEKEEIKEEKKEYAIDFANSDYDYEGCGILEMRKRVKRSDHPDEYDEINEEEEFEDGMEFQAIGGKSAKKGENPWAVAIMKWDDKSHFVLCAGTLISRRHVVTAAHCLFNGDEYTTKEGGGSSCGMEEYYDFEEYMDITKVAVDGSCLFGNTCDKKEWNSEHLKIVNMSLFPFFQRKCEMGDDLLILTLEKEVRSNHACLPWLHDITLPQSIEVESFGWGSSTQKILVRENGPYANTEKQVGNTYENEMQTVKLGKTDLKCKLEHNSHLEDKICVKELQNVAVCHGDSGAGLLTTLYRKTFVLGVLSSGTDCEQLIHSTGEASHLSGETTFSFLFVSHFQSPVGRNIQSEKMARVLLVFAFLPIIVGGYDYLTVSTGCGISRGCMILPNGCHLVDRGVNCTTSVIWERTSTGVRFEFSADVTKMNMGIATHWSALGISTNEYMASARPLGDDLDTVLECVLGPNGTGVFRVSWNDKTKNEVLLSTPTGFITDAVVSRNEGRLVCAGTWNHAARLLGDDFFRFKVYDISNASQYYLLLARGYADAVTRAKYFHDITDSEFFPWTAGTAASFCPTCNYVNLSATAHQAVPPRKIKHSFAISHGVLMMSAWWIFGSTAILSARYLKNAESTCCTAPVWWALHRPLMILSFICATVAFFFIYYILGWRVRTCNVACTTDDYLGQLHAIIGTVTYAFMCFQFLLGIIRPSLDSPMRPCFNWLHWMFGSTAWICASTACVMAIPLGKTGLQSFYQNWPRHVMMTVILAFIATSIICEYFHRFRKPEEKSESPSLSPIVPLVIVCNLLVAIAGVAIITWMLTSDFIHISYILFSLLPLSISGLGRHSVGLGKLAMNLCLIIVAHLLILTTAYDYSVISNGCGSTRGCMILPNGCHLVDKGSNCTTSAVLMMSAWWIFGSTAILSARYLKNAESTCCTAPVWWALHRPLMLLSFLCASIAFFFIYYSLGWKVKTCSIECPTDTYLGIIHTLVGTVTYAFMCFQVLLGICRPSVDSPLRPCYNWLHWTFGTASWICALTFIATALICEYFQRFRVAEGNEKSEISSSLSPIVPLVIICNLLVSIAGVALITWMIIQAYLKYGFTF</sequence>
<feature type="transmembrane region" description="Helical" evidence="13">
    <location>
        <begin position="971"/>
        <end position="996"/>
    </location>
</feature>
<evidence type="ECO:0000256" key="3">
    <source>
        <dbReference type="ARBA" id="ARBA00022448"/>
    </source>
</evidence>
<feature type="compositionally biased region" description="Basic and acidic residues" evidence="12">
    <location>
        <begin position="182"/>
        <end position="263"/>
    </location>
</feature>
<dbReference type="InterPro" id="IPR001314">
    <property type="entry name" value="Peptidase_S1A"/>
</dbReference>
<dbReference type="GO" id="GO:0006508">
    <property type="term" value="P:proteolysis"/>
    <property type="evidence" value="ECO:0007669"/>
    <property type="project" value="InterPro"/>
</dbReference>
<keyword evidence="10 13" id="KW-0472">Membrane</keyword>
<feature type="compositionally biased region" description="Polar residues" evidence="12">
    <location>
        <begin position="37"/>
        <end position="50"/>
    </location>
</feature>
<dbReference type="PROSITE" id="PS00134">
    <property type="entry name" value="TRYPSIN_HIS"/>
    <property type="match status" value="1"/>
</dbReference>
<dbReference type="Proteomes" id="UP000005239">
    <property type="component" value="Unassembled WGS sequence"/>
</dbReference>
<name>A0A2A6CRH7_PRIPA</name>
<keyword evidence="3" id="KW-0813">Transport</keyword>
<dbReference type="SMART" id="SM00020">
    <property type="entry name" value="Tryp_SPc"/>
    <property type="match status" value="1"/>
</dbReference>
<feature type="transmembrane region" description="Helical" evidence="13">
    <location>
        <begin position="1198"/>
        <end position="1217"/>
    </location>
</feature>
<evidence type="ECO:0000313" key="14">
    <source>
        <dbReference type="EnsemblMetazoa" id="PPA14102.1"/>
    </source>
</evidence>
<feature type="transmembrane region" description="Helical" evidence="13">
    <location>
        <begin position="899"/>
        <end position="918"/>
    </location>
</feature>
<evidence type="ECO:0000256" key="8">
    <source>
        <dbReference type="ARBA" id="ARBA00022989"/>
    </source>
</evidence>
<comment type="subcellular location">
    <subcellularLocation>
        <location evidence="2">Membrane</location>
        <topology evidence="2">Multi-pass membrane protein</topology>
    </subcellularLocation>
</comment>
<dbReference type="InterPro" id="IPR043504">
    <property type="entry name" value="Peptidase_S1_PA_chymotrypsin"/>
</dbReference>
<keyword evidence="15" id="KW-1185">Reference proteome</keyword>
<evidence type="ECO:0000256" key="11">
    <source>
        <dbReference type="ARBA" id="ARBA00024225"/>
    </source>
</evidence>
<dbReference type="EnsemblMetazoa" id="PPA14102.1">
    <property type="protein sequence ID" value="PPA14102.1"/>
    <property type="gene ID" value="WBGene00103656"/>
</dbReference>
<dbReference type="SUPFAM" id="SSF50494">
    <property type="entry name" value="Trypsin-like serine proteases"/>
    <property type="match status" value="1"/>
</dbReference>
<organism evidence="14 15">
    <name type="scientific">Pristionchus pacificus</name>
    <name type="common">Parasitic nematode worm</name>
    <dbReference type="NCBI Taxonomy" id="54126"/>
    <lineage>
        <taxon>Eukaryota</taxon>
        <taxon>Metazoa</taxon>
        <taxon>Ecdysozoa</taxon>
        <taxon>Nematoda</taxon>
        <taxon>Chromadorea</taxon>
        <taxon>Rhabditida</taxon>
        <taxon>Rhabditina</taxon>
        <taxon>Diplogasteromorpha</taxon>
        <taxon>Diplogasteroidea</taxon>
        <taxon>Neodiplogasteridae</taxon>
        <taxon>Pristionchus</taxon>
    </lineage>
</organism>
<dbReference type="GO" id="GO:0140571">
    <property type="term" value="F:transmembrane ascorbate ferrireductase activity"/>
    <property type="evidence" value="ECO:0007669"/>
    <property type="project" value="UniProtKB-EC"/>
</dbReference>
<dbReference type="PROSITE" id="PS50240">
    <property type="entry name" value="TRYPSIN_DOM"/>
    <property type="match status" value="1"/>
</dbReference>
<evidence type="ECO:0000256" key="7">
    <source>
        <dbReference type="ARBA" id="ARBA00022982"/>
    </source>
</evidence>
<evidence type="ECO:0000256" key="13">
    <source>
        <dbReference type="SAM" id="Phobius"/>
    </source>
</evidence>
<dbReference type="InterPro" id="IPR009003">
    <property type="entry name" value="Peptidase_S1_PA"/>
</dbReference>
<feature type="transmembrane region" description="Helical" evidence="13">
    <location>
        <begin position="1075"/>
        <end position="1094"/>
    </location>
</feature>
<dbReference type="PANTHER" id="PTHR15422">
    <property type="entry name" value="OS05G0565100 PROTEIN"/>
    <property type="match status" value="1"/>
</dbReference>
<keyword evidence="5 13" id="KW-0812">Transmembrane</keyword>
<dbReference type="GO" id="GO:0016020">
    <property type="term" value="C:membrane"/>
    <property type="evidence" value="ECO:0000318"/>
    <property type="project" value="GO_Central"/>
</dbReference>
<dbReference type="Gene3D" id="1.20.120.1770">
    <property type="match status" value="2"/>
</dbReference>
<dbReference type="GO" id="GO:0004252">
    <property type="term" value="F:serine-type endopeptidase activity"/>
    <property type="evidence" value="ECO:0007669"/>
    <property type="project" value="InterPro"/>
</dbReference>
<keyword evidence="4" id="KW-0349">Heme</keyword>
<dbReference type="SMART" id="SM00665">
    <property type="entry name" value="B561"/>
    <property type="match status" value="2"/>
</dbReference>
<accession>A0A8R1YF69</accession>
<dbReference type="GO" id="GO:0046872">
    <property type="term" value="F:metal ion binding"/>
    <property type="evidence" value="ECO:0007669"/>
    <property type="project" value="UniProtKB-KW"/>
</dbReference>
<dbReference type="InterPro" id="IPR006593">
    <property type="entry name" value="Cyt_b561/ferric_Rdtase_TM"/>
</dbReference>
<dbReference type="CDD" id="cd08760">
    <property type="entry name" value="Cyt_b561_FRRS1_like"/>
    <property type="match status" value="2"/>
</dbReference>
<evidence type="ECO:0000256" key="1">
    <source>
        <dbReference type="ARBA" id="ARBA00001970"/>
    </source>
</evidence>
<feature type="transmembrane region" description="Helical" evidence="13">
    <location>
        <begin position="1048"/>
        <end position="1069"/>
    </location>
</feature>
<keyword evidence="7" id="KW-0249">Electron transport</keyword>
<reference evidence="15" key="1">
    <citation type="journal article" date="2008" name="Nat. Genet.">
        <title>The Pristionchus pacificus genome provides a unique perspective on nematode lifestyle and parasitism.</title>
        <authorList>
            <person name="Dieterich C."/>
            <person name="Clifton S.W."/>
            <person name="Schuster L.N."/>
            <person name="Chinwalla A."/>
            <person name="Delehaunty K."/>
            <person name="Dinkelacker I."/>
            <person name="Fulton L."/>
            <person name="Fulton R."/>
            <person name="Godfrey J."/>
            <person name="Minx P."/>
            <person name="Mitreva M."/>
            <person name="Roeseler W."/>
            <person name="Tian H."/>
            <person name="Witte H."/>
            <person name="Yang S.P."/>
            <person name="Wilson R.K."/>
            <person name="Sommer R.J."/>
        </authorList>
    </citation>
    <scope>NUCLEOTIDE SEQUENCE [LARGE SCALE GENOMIC DNA]</scope>
    <source>
        <strain evidence="15">PS312</strain>
    </source>
</reference>
<dbReference type="GO" id="GO:0140575">
    <property type="term" value="F:transmembrane monodehydroascorbate reductase activity"/>
    <property type="evidence" value="ECO:0007669"/>
    <property type="project" value="InterPro"/>
</dbReference>
<evidence type="ECO:0000256" key="10">
    <source>
        <dbReference type="ARBA" id="ARBA00023136"/>
    </source>
</evidence>
<feature type="region of interest" description="Disordered" evidence="12">
    <location>
        <begin position="157"/>
        <end position="263"/>
    </location>
</feature>
<accession>A0A2A6CRH7</accession>